<dbReference type="PANTHER" id="PTHR11566">
    <property type="entry name" value="DYNAMIN"/>
    <property type="match status" value="1"/>
</dbReference>
<dbReference type="Pfam" id="PF00350">
    <property type="entry name" value="Dynamin_N"/>
    <property type="match status" value="1"/>
</dbReference>
<dbReference type="InterPro" id="IPR001401">
    <property type="entry name" value="Dynamin_GTPase"/>
</dbReference>
<dbReference type="InterPro" id="IPR045063">
    <property type="entry name" value="Dynamin_N"/>
</dbReference>
<feature type="domain" description="GED" evidence="5">
    <location>
        <begin position="526"/>
        <end position="614"/>
    </location>
</feature>
<dbReference type="PROSITE" id="PS51718">
    <property type="entry name" value="G_DYNAMIN_2"/>
    <property type="match status" value="1"/>
</dbReference>
<sequence length="614" mass="66876">QEACALAGDNIDAAHRANLPSVWETLPQIVVVGGQSSGKSSGAFLLEAIVGRDFLPRGAGICTRRPLVLQLLCVDEERDTAKFLHKPGEAFTDFAKVREEIEAETNRALGVDSKIVSSEPIMLSVRSRNVPNLTLVDMPGLTKVATKDQPPSIVREIEDMARAFIAPANVVIVAVSPANADIATSDGVRIAREVDPNLERTVGVLTKLDLMDRGTDARDVLEGRSLIVEHGWCAVVNRSQNDINTAVDMRTARANERAFFASKPEYSHGVNVGTDTLTVMLTRVLGDSIRRQMPKIEEMIDQNAAALENEACSGYTAMPGDRGALMHEVLLSCGEFEKDFAAALDSGKGGGETIRVIFEEKLVAALRALNMREFYSAKNVKAVIDAADGYQPHLVAPEMGIRRLIELGLDRLHEPTTACVRSVDRVLQSMVERAVERRNTGEALRRFPSLRRAVVAAAHDALERHKREAEAMVTAMVDMEASYFDADFFRRFSSDPEAALEAAGGGGGEAKLDDGESTDRGPESHLRLISASVYAYVDAVRARMAKTVPKAVVHCQVLRARRGLLSRFYASLGAKAQLLALMNEDPAVSKRRVACRERVALLRRARDEISAVVG</sequence>
<dbReference type="EMBL" id="GG663748">
    <property type="protein sequence ID" value="EEH52448.1"/>
    <property type="molecule type" value="Genomic_DNA"/>
</dbReference>
<dbReference type="SMART" id="SM00053">
    <property type="entry name" value="DYNc"/>
    <property type="match status" value="1"/>
</dbReference>
<dbReference type="Proteomes" id="UP000001876">
    <property type="component" value="Unassembled WGS sequence"/>
</dbReference>
<feature type="region of interest" description="Disordered" evidence="4">
    <location>
        <begin position="499"/>
        <end position="523"/>
    </location>
</feature>
<dbReference type="RefSeq" id="XP_003063312.1">
    <property type="nucleotide sequence ID" value="XM_003063266.1"/>
</dbReference>
<evidence type="ECO:0000313" key="7">
    <source>
        <dbReference type="EMBL" id="EEH52448.1"/>
    </source>
</evidence>
<keyword evidence="1 3" id="KW-0547">Nucleotide-binding</keyword>
<dbReference type="OMA" id="DGHYRNI"/>
<dbReference type="InterPro" id="IPR000375">
    <property type="entry name" value="Dynamin_stalk"/>
</dbReference>
<dbReference type="GO" id="GO:0008017">
    <property type="term" value="F:microtubule binding"/>
    <property type="evidence" value="ECO:0007669"/>
    <property type="project" value="TreeGrafter"/>
</dbReference>
<dbReference type="InterPro" id="IPR022812">
    <property type="entry name" value="Dynamin"/>
</dbReference>
<dbReference type="InterPro" id="IPR003130">
    <property type="entry name" value="GED"/>
</dbReference>
<dbReference type="GO" id="GO:0005874">
    <property type="term" value="C:microtubule"/>
    <property type="evidence" value="ECO:0007669"/>
    <property type="project" value="TreeGrafter"/>
</dbReference>
<dbReference type="PANTHER" id="PTHR11566:SF223">
    <property type="entry name" value="PROTEIN 1C, PUTATIVE, EXPRESSED-RELATED"/>
    <property type="match status" value="1"/>
</dbReference>
<dbReference type="Gene3D" id="3.40.50.300">
    <property type="entry name" value="P-loop containing nucleotide triphosphate hydrolases"/>
    <property type="match status" value="1"/>
</dbReference>
<keyword evidence="8" id="KW-1185">Reference proteome</keyword>
<dbReference type="GO" id="GO:0005525">
    <property type="term" value="F:GTP binding"/>
    <property type="evidence" value="ECO:0007669"/>
    <property type="project" value="UniProtKB-KW"/>
</dbReference>
<dbReference type="PROSITE" id="PS00410">
    <property type="entry name" value="G_DYNAMIN_1"/>
    <property type="match status" value="1"/>
</dbReference>
<protein>
    <submittedName>
        <fullName evidence="7">Predicted protein</fullName>
    </submittedName>
</protein>
<gene>
    <name evidence="7" type="ORF">MICPUCDRAFT_22242</name>
</gene>
<feature type="domain" description="Dynamin-type G" evidence="6">
    <location>
        <begin position="23"/>
        <end position="294"/>
    </location>
</feature>
<dbReference type="eggNOG" id="KOG0446">
    <property type="taxonomic scope" value="Eukaryota"/>
</dbReference>
<dbReference type="KEGG" id="mpp:MICPUCDRAFT_22242"/>
<dbReference type="SMART" id="SM00302">
    <property type="entry name" value="GED"/>
    <property type="match status" value="1"/>
</dbReference>
<dbReference type="InterPro" id="IPR030381">
    <property type="entry name" value="G_DYNAMIN_dom"/>
</dbReference>
<dbReference type="InterPro" id="IPR019762">
    <property type="entry name" value="Dynamin_GTPase_CS"/>
</dbReference>
<dbReference type="PRINTS" id="PR00195">
    <property type="entry name" value="DYNAMIN"/>
</dbReference>
<dbReference type="AlphaFoldDB" id="C1N6C1"/>
<dbReference type="STRING" id="564608.C1N6C1"/>
<dbReference type="PROSITE" id="PS51388">
    <property type="entry name" value="GED"/>
    <property type="match status" value="1"/>
</dbReference>
<proteinExistence type="inferred from homology"/>
<evidence type="ECO:0000259" key="6">
    <source>
        <dbReference type="PROSITE" id="PS51718"/>
    </source>
</evidence>
<evidence type="ECO:0000259" key="5">
    <source>
        <dbReference type="PROSITE" id="PS51388"/>
    </source>
</evidence>
<dbReference type="GO" id="GO:0005737">
    <property type="term" value="C:cytoplasm"/>
    <property type="evidence" value="ECO:0007669"/>
    <property type="project" value="TreeGrafter"/>
</dbReference>
<dbReference type="Gene3D" id="1.20.120.1240">
    <property type="entry name" value="Dynamin, middle domain"/>
    <property type="match status" value="1"/>
</dbReference>
<dbReference type="CDD" id="cd08771">
    <property type="entry name" value="DLP_1"/>
    <property type="match status" value="1"/>
</dbReference>
<dbReference type="GO" id="GO:0016020">
    <property type="term" value="C:membrane"/>
    <property type="evidence" value="ECO:0007669"/>
    <property type="project" value="TreeGrafter"/>
</dbReference>
<keyword evidence="2 3" id="KW-0342">GTP-binding</keyword>
<dbReference type="InterPro" id="IPR020850">
    <property type="entry name" value="GED_dom"/>
</dbReference>
<feature type="compositionally biased region" description="Basic and acidic residues" evidence="4">
    <location>
        <begin position="510"/>
        <end position="523"/>
    </location>
</feature>
<dbReference type="OrthoDB" id="5061070at2759"/>
<evidence type="ECO:0000313" key="8">
    <source>
        <dbReference type="Proteomes" id="UP000001876"/>
    </source>
</evidence>
<dbReference type="InterPro" id="IPR027417">
    <property type="entry name" value="P-loop_NTPase"/>
</dbReference>
<dbReference type="GeneID" id="9688946"/>
<name>C1N6C1_MICPC</name>
<dbReference type="SUPFAM" id="SSF52540">
    <property type="entry name" value="P-loop containing nucleoside triphosphate hydrolases"/>
    <property type="match status" value="1"/>
</dbReference>
<dbReference type="GO" id="GO:0003924">
    <property type="term" value="F:GTPase activity"/>
    <property type="evidence" value="ECO:0007669"/>
    <property type="project" value="InterPro"/>
</dbReference>
<evidence type="ECO:0000256" key="3">
    <source>
        <dbReference type="RuleBase" id="RU003932"/>
    </source>
</evidence>
<organism evidence="8">
    <name type="scientific">Micromonas pusilla (strain CCMP1545)</name>
    <name type="common">Picoplanktonic green alga</name>
    <dbReference type="NCBI Taxonomy" id="564608"/>
    <lineage>
        <taxon>Eukaryota</taxon>
        <taxon>Viridiplantae</taxon>
        <taxon>Chlorophyta</taxon>
        <taxon>Mamiellophyceae</taxon>
        <taxon>Mamiellales</taxon>
        <taxon>Mamiellaceae</taxon>
        <taxon>Micromonas</taxon>
    </lineage>
</organism>
<reference evidence="7 8" key="1">
    <citation type="journal article" date="2009" name="Science">
        <title>Green evolution and dynamic adaptations revealed by genomes of the marine picoeukaryotes Micromonas.</title>
        <authorList>
            <person name="Worden A.Z."/>
            <person name="Lee J.H."/>
            <person name="Mock T."/>
            <person name="Rouze P."/>
            <person name="Simmons M.P."/>
            <person name="Aerts A.L."/>
            <person name="Allen A.E."/>
            <person name="Cuvelier M.L."/>
            <person name="Derelle E."/>
            <person name="Everett M.V."/>
            <person name="Foulon E."/>
            <person name="Grimwood J."/>
            <person name="Gundlach H."/>
            <person name="Henrissat B."/>
            <person name="Napoli C."/>
            <person name="McDonald S.M."/>
            <person name="Parker M.S."/>
            <person name="Rombauts S."/>
            <person name="Salamov A."/>
            <person name="Von Dassow P."/>
            <person name="Badger J.H."/>
            <person name="Coutinho P.M."/>
            <person name="Demir E."/>
            <person name="Dubchak I."/>
            <person name="Gentemann C."/>
            <person name="Eikrem W."/>
            <person name="Gready J.E."/>
            <person name="John U."/>
            <person name="Lanier W."/>
            <person name="Lindquist E.A."/>
            <person name="Lucas S."/>
            <person name="Mayer K.F."/>
            <person name="Moreau H."/>
            <person name="Not F."/>
            <person name="Otillar R."/>
            <person name="Panaud O."/>
            <person name="Pangilinan J."/>
            <person name="Paulsen I."/>
            <person name="Piegu B."/>
            <person name="Poliakov A."/>
            <person name="Robbens S."/>
            <person name="Schmutz J."/>
            <person name="Toulza E."/>
            <person name="Wyss T."/>
            <person name="Zelensky A."/>
            <person name="Zhou K."/>
            <person name="Armbrust E.V."/>
            <person name="Bhattacharya D."/>
            <person name="Goodenough U.W."/>
            <person name="Van de Peer Y."/>
            <person name="Grigoriev I.V."/>
        </authorList>
    </citation>
    <scope>NUCLEOTIDE SEQUENCE [LARGE SCALE GENOMIC DNA]</scope>
    <source>
        <strain evidence="7 8">CCMP1545</strain>
    </source>
</reference>
<comment type="similarity">
    <text evidence="3">Belongs to the TRAFAC class dynamin-like GTPase superfamily. Dynamin/Fzo/YdjA family.</text>
</comment>
<evidence type="ECO:0000256" key="2">
    <source>
        <dbReference type="ARBA" id="ARBA00023134"/>
    </source>
</evidence>
<feature type="non-terminal residue" evidence="7">
    <location>
        <position position="1"/>
    </location>
</feature>
<evidence type="ECO:0000256" key="4">
    <source>
        <dbReference type="SAM" id="MobiDB-lite"/>
    </source>
</evidence>
<evidence type="ECO:0000256" key="1">
    <source>
        <dbReference type="ARBA" id="ARBA00022741"/>
    </source>
</evidence>
<accession>C1N6C1</accession>
<dbReference type="Pfam" id="PF02212">
    <property type="entry name" value="GED"/>
    <property type="match status" value="1"/>
</dbReference>
<dbReference type="Pfam" id="PF01031">
    <property type="entry name" value="Dynamin_M"/>
    <property type="match status" value="1"/>
</dbReference>